<evidence type="ECO:0000313" key="1">
    <source>
        <dbReference type="EMBL" id="MBT2134937.1"/>
    </source>
</evidence>
<name>A0ABS5W752_9SPHN</name>
<keyword evidence="2" id="KW-1185">Reference proteome</keyword>
<dbReference type="Proteomes" id="UP000811255">
    <property type="component" value="Unassembled WGS sequence"/>
</dbReference>
<evidence type="ECO:0000313" key="2">
    <source>
        <dbReference type="Proteomes" id="UP000811255"/>
    </source>
</evidence>
<accession>A0ABS5W752</accession>
<dbReference type="EMBL" id="JAHFVK010000002">
    <property type="protein sequence ID" value="MBT2134937.1"/>
    <property type="molecule type" value="Genomic_DNA"/>
</dbReference>
<sequence length="115" mass="12145">MRFAVPLSFVFLALAGCSSQEETNQQDEDLKAYVLEAAIAACTQQAVPQDQGPRLDIDFANVCECGLGKVFKDIPAGDFAAITSEEDVAAFVARLQSSADKAMNECTAQPGPGQA</sequence>
<dbReference type="RefSeq" id="WP_214536542.1">
    <property type="nucleotide sequence ID" value="NZ_JAHFVK010000002.1"/>
</dbReference>
<protein>
    <recommendedName>
        <fullName evidence="3">Lipoprotein</fullName>
    </recommendedName>
</protein>
<proteinExistence type="predicted"/>
<comment type="caution">
    <text evidence="1">The sequence shown here is derived from an EMBL/GenBank/DDBJ whole genome shotgun (WGS) entry which is preliminary data.</text>
</comment>
<organism evidence="1 2">
    <name type="scientific">Croceibacterium selenioxidans</name>
    <dbReference type="NCBI Taxonomy" id="2838833"/>
    <lineage>
        <taxon>Bacteria</taxon>
        <taxon>Pseudomonadati</taxon>
        <taxon>Pseudomonadota</taxon>
        <taxon>Alphaproteobacteria</taxon>
        <taxon>Sphingomonadales</taxon>
        <taxon>Erythrobacteraceae</taxon>
        <taxon>Croceibacterium</taxon>
    </lineage>
</organism>
<dbReference type="PROSITE" id="PS51257">
    <property type="entry name" value="PROKAR_LIPOPROTEIN"/>
    <property type="match status" value="1"/>
</dbReference>
<reference evidence="1 2" key="1">
    <citation type="submission" date="2021-05" db="EMBL/GenBank/DDBJ databases">
        <title>Croceibacterium sp. LX-88 genome sequence.</title>
        <authorList>
            <person name="Luo X."/>
        </authorList>
    </citation>
    <scope>NUCLEOTIDE SEQUENCE [LARGE SCALE GENOMIC DNA]</scope>
    <source>
        <strain evidence="1 2">LX-88</strain>
    </source>
</reference>
<evidence type="ECO:0008006" key="3">
    <source>
        <dbReference type="Google" id="ProtNLM"/>
    </source>
</evidence>
<gene>
    <name evidence="1" type="ORF">KK137_11390</name>
</gene>